<evidence type="ECO:0000256" key="3">
    <source>
        <dbReference type="ARBA" id="ARBA00022741"/>
    </source>
</evidence>
<keyword evidence="7" id="KW-1185">Reference proteome</keyword>
<dbReference type="GO" id="GO:0005524">
    <property type="term" value="F:ATP binding"/>
    <property type="evidence" value="ECO:0007669"/>
    <property type="project" value="UniProtKB-KW"/>
</dbReference>
<evidence type="ECO:0000256" key="1">
    <source>
        <dbReference type="ARBA" id="ARBA00005417"/>
    </source>
</evidence>
<reference evidence="7" key="1">
    <citation type="submission" date="2017-07" db="EMBL/GenBank/DDBJ databases">
        <authorList>
            <person name="Varghese N."/>
            <person name="Submissions S."/>
        </authorList>
    </citation>
    <scope>NUCLEOTIDE SEQUENCE [LARGE SCALE GENOMIC DNA]</scope>
    <source>
        <strain evidence="7">NLAE-zl-C134</strain>
    </source>
</reference>
<proteinExistence type="inferred from homology"/>
<dbReference type="PROSITE" id="PS00211">
    <property type="entry name" value="ABC_TRANSPORTER_1"/>
    <property type="match status" value="1"/>
</dbReference>
<name>A0A315ZRN9_9FIRM</name>
<dbReference type="EMBL" id="UHJJ01000015">
    <property type="protein sequence ID" value="SUQ15735.1"/>
    <property type="molecule type" value="Genomic_DNA"/>
</dbReference>
<dbReference type="Pfam" id="PF00005">
    <property type="entry name" value="ABC_tran"/>
    <property type="match status" value="1"/>
</dbReference>
<dbReference type="SMART" id="SM00382">
    <property type="entry name" value="AAA"/>
    <property type="match status" value="1"/>
</dbReference>
<dbReference type="InterPro" id="IPR017871">
    <property type="entry name" value="ABC_transporter-like_CS"/>
</dbReference>
<dbReference type="OrthoDB" id="9802264at2"/>
<protein>
    <submittedName>
        <fullName evidence="6">Putative ABC transport system ATP-binding protein</fullName>
    </submittedName>
</protein>
<accession>A0A315ZRN9</accession>
<evidence type="ECO:0000256" key="2">
    <source>
        <dbReference type="ARBA" id="ARBA00022448"/>
    </source>
</evidence>
<dbReference type="InterPro" id="IPR027417">
    <property type="entry name" value="P-loop_NTPase"/>
</dbReference>
<sequence length="207" mass="23701">MINLKHIYKSYGKKRVLSDFNMNIAENEFVAIAGKSGSGKTTLINIIGCIDKPDKGDVEINGIINPNHRMILNLRRNTLGYIFQNYVLMEEETVKKNLELSKAYNPLWSVERVNEILELLELDKLILSQKVYELSGGEQQRIALARALLKPTNIILADEPTGNLDEENTDRIIKIFQYMQEKGKTIVCVTHNERIVNFADRKIKLEP</sequence>
<dbReference type="RefSeq" id="WP_109713827.1">
    <property type="nucleotide sequence ID" value="NZ_QGDS01000015.1"/>
</dbReference>
<dbReference type="SUPFAM" id="SSF52540">
    <property type="entry name" value="P-loop containing nucleoside triphosphate hydrolases"/>
    <property type="match status" value="1"/>
</dbReference>
<dbReference type="InterPro" id="IPR017911">
    <property type="entry name" value="MacB-like_ATP-bd"/>
</dbReference>
<keyword evidence="4 6" id="KW-0067">ATP-binding</keyword>
<dbReference type="InterPro" id="IPR003593">
    <property type="entry name" value="AAA+_ATPase"/>
</dbReference>
<dbReference type="Gene3D" id="3.40.50.300">
    <property type="entry name" value="P-loop containing nucleotide triphosphate hydrolases"/>
    <property type="match status" value="1"/>
</dbReference>
<organism evidence="6 7">
    <name type="scientific">Faecalicatena contorta</name>
    <dbReference type="NCBI Taxonomy" id="39482"/>
    <lineage>
        <taxon>Bacteria</taxon>
        <taxon>Bacillati</taxon>
        <taxon>Bacillota</taxon>
        <taxon>Clostridia</taxon>
        <taxon>Lachnospirales</taxon>
        <taxon>Lachnospiraceae</taxon>
        <taxon>Faecalicatena</taxon>
    </lineage>
</organism>
<evidence type="ECO:0000313" key="6">
    <source>
        <dbReference type="EMBL" id="SUQ15735.1"/>
    </source>
</evidence>
<dbReference type="PANTHER" id="PTHR42798:SF2">
    <property type="entry name" value="ABC TRANSPORTER ATP-BINDING PROTEIN MG467-RELATED"/>
    <property type="match status" value="1"/>
</dbReference>
<evidence type="ECO:0000256" key="4">
    <source>
        <dbReference type="ARBA" id="ARBA00022840"/>
    </source>
</evidence>
<dbReference type="AlphaFoldDB" id="A0A315ZRN9"/>
<comment type="similarity">
    <text evidence="1">Belongs to the ABC transporter superfamily.</text>
</comment>
<dbReference type="Proteomes" id="UP000254051">
    <property type="component" value="Unassembled WGS sequence"/>
</dbReference>
<dbReference type="CDD" id="cd03255">
    <property type="entry name" value="ABC_MJ0796_LolCDE_FtsE"/>
    <property type="match status" value="1"/>
</dbReference>
<dbReference type="InterPro" id="IPR003439">
    <property type="entry name" value="ABC_transporter-like_ATP-bd"/>
</dbReference>
<evidence type="ECO:0000259" key="5">
    <source>
        <dbReference type="PROSITE" id="PS50893"/>
    </source>
</evidence>
<keyword evidence="2" id="KW-0813">Transport</keyword>
<evidence type="ECO:0000313" key="7">
    <source>
        <dbReference type="Proteomes" id="UP000254051"/>
    </source>
</evidence>
<feature type="domain" description="ABC transporter" evidence="5">
    <location>
        <begin position="2"/>
        <end position="207"/>
    </location>
</feature>
<dbReference type="GO" id="GO:0016887">
    <property type="term" value="F:ATP hydrolysis activity"/>
    <property type="evidence" value="ECO:0007669"/>
    <property type="project" value="InterPro"/>
</dbReference>
<dbReference type="PROSITE" id="PS50893">
    <property type="entry name" value="ABC_TRANSPORTER_2"/>
    <property type="match status" value="1"/>
</dbReference>
<keyword evidence="3" id="KW-0547">Nucleotide-binding</keyword>
<dbReference type="PANTHER" id="PTHR42798">
    <property type="entry name" value="LIPOPROTEIN-RELEASING SYSTEM ATP-BINDING PROTEIN LOLD"/>
    <property type="match status" value="1"/>
</dbReference>
<gene>
    <name evidence="6" type="ORF">SAMN05216529_11591</name>
</gene>